<evidence type="ECO:0000313" key="10">
    <source>
        <dbReference type="EMBL" id="CAB3796998.1"/>
    </source>
</evidence>
<dbReference type="FunFam" id="1.10.287.950:FF:000001">
    <property type="entry name" value="Methyl-accepting chemotaxis sensory transducer"/>
    <property type="match status" value="1"/>
</dbReference>
<feature type="compositionally biased region" description="Polar residues" evidence="6">
    <location>
        <begin position="546"/>
        <end position="563"/>
    </location>
</feature>
<evidence type="ECO:0000256" key="2">
    <source>
        <dbReference type="ARBA" id="ARBA00022481"/>
    </source>
</evidence>
<reference evidence="10 11" key="1">
    <citation type="submission" date="2020-04" db="EMBL/GenBank/DDBJ databases">
        <authorList>
            <person name="De Canck E."/>
        </authorList>
    </citation>
    <scope>NUCLEOTIDE SEQUENCE [LARGE SCALE GENOMIC DNA]</scope>
    <source>
        <strain evidence="10 11">LMG 28614</strain>
    </source>
</reference>
<dbReference type="RefSeq" id="WP_175151589.1">
    <property type="nucleotide sequence ID" value="NZ_CADIKK010000022.1"/>
</dbReference>
<dbReference type="InterPro" id="IPR004090">
    <property type="entry name" value="Chemotax_Me-accpt_rcpt"/>
</dbReference>
<feature type="domain" description="HAMP" evidence="9">
    <location>
        <begin position="207"/>
        <end position="259"/>
    </location>
</feature>
<dbReference type="GO" id="GO:0004888">
    <property type="term" value="F:transmembrane signaling receptor activity"/>
    <property type="evidence" value="ECO:0007669"/>
    <property type="project" value="InterPro"/>
</dbReference>
<evidence type="ECO:0000259" key="9">
    <source>
        <dbReference type="PROSITE" id="PS50885"/>
    </source>
</evidence>
<sequence length="563" mass="60164">MKLKIGARLLGTFGVVLAFLLAICLTAHLQMARMNATTQSIVGLRAKELRLVNRIQAATLREAVMTYAALEEPTPEAQRDRVEHARAFTNNESDYQAIPRLITTARGRALFDRVLQARVPYEEALKPAYAQLEAHDNDAARATLLKAGLLRTALIQQQDEFKSLVQSMMDADVKDSNDVYNMARAVLWGAAVLAMMVALILCAVVTRSIVRPLQRVVDGANALAQGDLRVQVHVESHDEIGNLAESVNRAIGNLAGVVGGVKQASLAISSATEQVAAGNTDLSQRTEEQAASLEETASSMEELTATVRQNADNAQQASTLASSASEVAQRGGDEVRRVVETMQEISDSSAKVAEIIGVIESIAFQTNILALNAAVEAARAGEQGRGFAVVASEVRTLAQRSATAAREIKDLIGESVGRVNVGSQLVEQAGDTIREIVLSVKRVTAIMSDISAASHEQSTGIEQVNQAVSQMDQVTQQNAALVEEAAAAAQSMAEQARALRDSVAIFQLDGRHFTNPSLGEITRPTLTRAALPKFPKALPASDAPRLSTTGASSPTTEPDWQTF</sequence>
<evidence type="ECO:0008006" key="12">
    <source>
        <dbReference type="Google" id="ProtNLM"/>
    </source>
</evidence>
<keyword evidence="5" id="KW-0175">Coiled coil</keyword>
<dbReference type="EMBL" id="CADIKK010000022">
    <property type="protein sequence ID" value="CAB3796998.1"/>
    <property type="molecule type" value="Genomic_DNA"/>
</dbReference>
<gene>
    <name evidence="10" type="ORF">LMG28614_04478</name>
</gene>
<keyword evidence="7" id="KW-1133">Transmembrane helix</keyword>
<dbReference type="PROSITE" id="PS50885">
    <property type="entry name" value="HAMP"/>
    <property type="match status" value="1"/>
</dbReference>
<dbReference type="GO" id="GO:0007165">
    <property type="term" value="P:signal transduction"/>
    <property type="evidence" value="ECO:0007669"/>
    <property type="project" value="UniProtKB-KW"/>
</dbReference>
<protein>
    <recommendedName>
        <fullName evidence="12">Methyl-accepting chemotaxis protein</fullName>
    </recommendedName>
</protein>
<keyword evidence="7" id="KW-0472">Membrane</keyword>
<dbReference type="InterPro" id="IPR004089">
    <property type="entry name" value="MCPsignal_dom"/>
</dbReference>
<dbReference type="CDD" id="cd11386">
    <property type="entry name" value="MCP_signal"/>
    <property type="match status" value="1"/>
</dbReference>
<keyword evidence="7" id="KW-0812">Transmembrane</keyword>
<evidence type="ECO:0000256" key="5">
    <source>
        <dbReference type="SAM" id="Coils"/>
    </source>
</evidence>
<dbReference type="PANTHER" id="PTHR43531:SF14">
    <property type="entry name" value="METHYL-ACCEPTING CHEMOTAXIS PROTEIN I-RELATED"/>
    <property type="match status" value="1"/>
</dbReference>
<accession>A0A6S7BEN5</accession>
<proteinExistence type="inferred from homology"/>
<evidence type="ECO:0000256" key="3">
    <source>
        <dbReference type="ARBA" id="ARBA00029447"/>
    </source>
</evidence>
<dbReference type="SMART" id="SM00304">
    <property type="entry name" value="HAMP"/>
    <property type="match status" value="1"/>
</dbReference>
<dbReference type="Proteomes" id="UP000494365">
    <property type="component" value="Unassembled WGS sequence"/>
</dbReference>
<dbReference type="Pfam" id="PF00015">
    <property type="entry name" value="MCPsignal"/>
    <property type="match status" value="1"/>
</dbReference>
<dbReference type="InterPro" id="IPR003660">
    <property type="entry name" value="HAMP_dom"/>
</dbReference>
<name>A0A6S7BEN5_9BURK</name>
<dbReference type="CDD" id="cd06225">
    <property type="entry name" value="HAMP"/>
    <property type="match status" value="1"/>
</dbReference>
<dbReference type="Pfam" id="PF12729">
    <property type="entry name" value="4HB_MCP_1"/>
    <property type="match status" value="1"/>
</dbReference>
<comment type="similarity">
    <text evidence="3">Belongs to the methyl-accepting chemotaxis (MCP) protein family.</text>
</comment>
<dbReference type="PRINTS" id="PR00260">
    <property type="entry name" value="CHEMTRNSDUCR"/>
</dbReference>
<dbReference type="Pfam" id="PF00672">
    <property type="entry name" value="HAMP"/>
    <property type="match status" value="1"/>
</dbReference>
<feature type="domain" description="Methyl-accepting transducer" evidence="8">
    <location>
        <begin position="264"/>
        <end position="493"/>
    </location>
</feature>
<evidence type="ECO:0000256" key="7">
    <source>
        <dbReference type="SAM" id="Phobius"/>
    </source>
</evidence>
<organism evidence="10 11">
    <name type="scientific">Paraburkholderia ultramafica</name>
    <dbReference type="NCBI Taxonomy" id="1544867"/>
    <lineage>
        <taxon>Bacteria</taxon>
        <taxon>Pseudomonadati</taxon>
        <taxon>Pseudomonadota</taxon>
        <taxon>Betaproteobacteria</taxon>
        <taxon>Burkholderiales</taxon>
        <taxon>Burkholderiaceae</taxon>
        <taxon>Paraburkholderia</taxon>
    </lineage>
</organism>
<keyword evidence="11" id="KW-1185">Reference proteome</keyword>
<evidence type="ECO:0000256" key="6">
    <source>
        <dbReference type="SAM" id="MobiDB-lite"/>
    </source>
</evidence>
<dbReference type="GO" id="GO:0006935">
    <property type="term" value="P:chemotaxis"/>
    <property type="evidence" value="ECO:0007669"/>
    <property type="project" value="InterPro"/>
</dbReference>
<dbReference type="GO" id="GO:0005886">
    <property type="term" value="C:plasma membrane"/>
    <property type="evidence" value="ECO:0007669"/>
    <property type="project" value="TreeGrafter"/>
</dbReference>
<dbReference type="SMART" id="SM00283">
    <property type="entry name" value="MA"/>
    <property type="match status" value="1"/>
</dbReference>
<evidence type="ECO:0000256" key="1">
    <source>
        <dbReference type="ARBA" id="ARBA00004370"/>
    </source>
</evidence>
<evidence type="ECO:0000259" key="8">
    <source>
        <dbReference type="PROSITE" id="PS50111"/>
    </source>
</evidence>
<keyword evidence="4" id="KW-0807">Transducer</keyword>
<dbReference type="AlphaFoldDB" id="A0A6S7BEN5"/>
<dbReference type="PROSITE" id="PS50111">
    <property type="entry name" value="CHEMOTAXIS_TRANSDUC_2"/>
    <property type="match status" value="1"/>
</dbReference>
<dbReference type="PANTHER" id="PTHR43531">
    <property type="entry name" value="PROTEIN ICFG"/>
    <property type="match status" value="1"/>
</dbReference>
<feature type="transmembrane region" description="Helical" evidence="7">
    <location>
        <begin position="185"/>
        <end position="205"/>
    </location>
</feature>
<evidence type="ECO:0000256" key="4">
    <source>
        <dbReference type="PROSITE-ProRule" id="PRU00284"/>
    </source>
</evidence>
<feature type="coiled-coil region" evidence="5">
    <location>
        <begin position="464"/>
        <end position="502"/>
    </location>
</feature>
<dbReference type="CDD" id="cd19411">
    <property type="entry name" value="MCP2201-like_sensor"/>
    <property type="match status" value="1"/>
</dbReference>
<feature type="region of interest" description="Disordered" evidence="6">
    <location>
        <begin position="535"/>
        <end position="563"/>
    </location>
</feature>
<keyword evidence="2" id="KW-0488">Methylation</keyword>
<dbReference type="Gene3D" id="1.10.287.950">
    <property type="entry name" value="Methyl-accepting chemotaxis protein"/>
    <property type="match status" value="1"/>
</dbReference>
<comment type="subcellular location">
    <subcellularLocation>
        <location evidence="1">Membrane</location>
    </subcellularLocation>
</comment>
<dbReference type="SUPFAM" id="SSF58104">
    <property type="entry name" value="Methyl-accepting chemotaxis protein (MCP) signaling domain"/>
    <property type="match status" value="1"/>
</dbReference>
<dbReference type="InterPro" id="IPR024478">
    <property type="entry name" value="HlyB_4HB_MCP"/>
</dbReference>
<dbReference type="InterPro" id="IPR047347">
    <property type="entry name" value="YvaQ-like_sensor"/>
</dbReference>
<evidence type="ECO:0000313" key="11">
    <source>
        <dbReference type="Proteomes" id="UP000494365"/>
    </source>
</evidence>
<dbReference type="InterPro" id="IPR051310">
    <property type="entry name" value="MCP_chemotaxis"/>
</dbReference>